<evidence type="ECO:0000256" key="1">
    <source>
        <dbReference type="ARBA" id="ARBA00022448"/>
    </source>
</evidence>
<dbReference type="Gene3D" id="1.10.110.10">
    <property type="entry name" value="Plant lipid-transfer and hydrophobic proteins"/>
    <property type="match status" value="1"/>
</dbReference>
<dbReference type="GO" id="GO:0008289">
    <property type="term" value="F:lipid binding"/>
    <property type="evidence" value="ECO:0007669"/>
    <property type="project" value="UniProtKB-KW"/>
</dbReference>
<evidence type="ECO:0000313" key="5">
    <source>
        <dbReference type="Proteomes" id="UP000237347"/>
    </source>
</evidence>
<dbReference type="InterPro" id="IPR036312">
    <property type="entry name" value="Bifun_inhib/LTP/seed_sf"/>
</dbReference>
<keyword evidence="2" id="KW-0446">Lipid-binding</keyword>
<dbReference type="Proteomes" id="UP000237347">
    <property type="component" value="Unassembled WGS sequence"/>
</dbReference>
<dbReference type="PANTHER" id="PTHR33214">
    <property type="entry name" value="BIFUNCTIONAL INHIBITOR/LIPID-TRANSFER PROTEIN/SEED STORAGE 2S ALBUMIN SUPERFAMILY PROTEIN"/>
    <property type="match status" value="1"/>
</dbReference>
<keyword evidence="5" id="KW-1185">Reference proteome</keyword>
<dbReference type="EMBL" id="PKMF04000186">
    <property type="protein sequence ID" value="KAK7844415.1"/>
    <property type="molecule type" value="Genomic_DNA"/>
</dbReference>
<proteinExistence type="predicted"/>
<dbReference type="PANTHER" id="PTHR33214:SF30">
    <property type="entry name" value="BIFUNCTIONAL INHIBITOR_LIPID-TRANSFER PROTEIN_SEED STORAGE 2S ALBUMIN SUPERFAMILY PROTEIN"/>
    <property type="match status" value="1"/>
</dbReference>
<dbReference type="GO" id="GO:0006869">
    <property type="term" value="P:lipid transport"/>
    <property type="evidence" value="ECO:0007669"/>
    <property type="project" value="InterPro"/>
</dbReference>
<dbReference type="Pfam" id="PF00234">
    <property type="entry name" value="Tryp_alpha_amyl"/>
    <property type="match status" value="1"/>
</dbReference>
<sequence length="259" mass="29070">MAVTCNPTQLSPCVSAITSASPPSTLCCSKIKEQKPCLCQYLKNPNLKKVSIPAHLHSSIELANIIISQHSTTLDESHWTQYHRSLELYFQYQIPKLAEKLIELHPGYPIYDKPPPFVVLQELDLLLLQAAPGGVLECAVLLPALLLPSANVLLAACLKQPEECLKEKKKSVFVFLLKSVENEINQGGQRNSTMFTWALFVTSFARVAKYRVFRDCSTWLIAGLKVHMMAVRAFPPSECCNIRKKNLHLNDNNTKRNDP</sequence>
<reference evidence="4 5" key="1">
    <citation type="journal article" date="2018" name="Sci. Data">
        <title>The draft genome sequence of cork oak.</title>
        <authorList>
            <person name="Ramos A.M."/>
            <person name="Usie A."/>
            <person name="Barbosa P."/>
            <person name="Barros P.M."/>
            <person name="Capote T."/>
            <person name="Chaves I."/>
            <person name="Simoes F."/>
            <person name="Abreu I."/>
            <person name="Carrasquinho I."/>
            <person name="Faro C."/>
            <person name="Guimaraes J.B."/>
            <person name="Mendonca D."/>
            <person name="Nobrega F."/>
            <person name="Rodrigues L."/>
            <person name="Saibo N.J.M."/>
            <person name="Varela M.C."/>
            <person name="Egas C."/>
            <person name="Matos J."/>
            <person name="Miguel C.M."/>
            <person name="Oliveira M.M."/>
            <person name="Ricardo C.P."/>
            <person name="Goncalves S."/>
        </authorList>
    </citation>
    <scope>NUCLEOTIDE SEQUENCE [LARGE SCALE GENOMIC DNA]</scope>
    <source>
        <strain evidence="5">cv. HL8</strain>
    </source>
</reference>
<dbReference type="SUPFAM" id="SSF47699">
    <property type="entry name" value="Bifunctional inhibitor/lipid-transfer protein/seed storage 2S albumin"/>
    <property type="match status" value="1"/>
</dbReference>
<comment type="caution">
    <text evidence="4">The sequence shown here is derived from an EMBL/GenBank/DDBJ whole genome shotgun (WGS) entry which is preliminary data.</text>
</comment>
<evidence type="ECO:0000259" key="3">
    <source>
        <dbReference type="Pfam" id="PF00234"/>
    </source>
</evidence>
<keyword evidence="1" id="KW-0813">Transport</keyword>
<evidence type="ECO:0000256" key="2">
    <source>
        <dbReference type="ARBA" id="ARBA00023121"/>
    </source>
</evidence>
<dbReference type="AlphaFoldDB" id="A0AAW0KY76"/>
<name>A0AAW0KY76_QUESU</name>
<accession>A0AAW0KY76</accession>
<feature type="domain" description="Bifunctional inhibitor/plant lipid transfer protein/seed storage helical" evidence="3">
    <location>
        <begin position="7"/>
        <end position="58"/>
    </location>
</feature>
<dbReference type="InterPro" id="IPR033872">
    <property type="entry name" value="nsLTP2"/>
</dbReference>
<dbReference type="InterPro" id="IPR016140">
    <property type="entry name" value="Bifunc_inhib/LTP/seed_store"/>
</dbReference>
<organism evidence="4 5">
    <name type="scientific">Quercus suber</name>
    <name type="common">Cork oak</name>
    <dbReference type="NCBI Taxonomy" id="58331"/>
    <lineage>
        <taxon>Eukaryota</taxon>
        <taxon>Viridiplantae</taxon>
        <taxon>Streptophyta</taxon>
        <taxon>Embryophyta</taxon>
        <taxon>Tracheophyta</taxon>
        <taxon>Spermatophyta</taxon>
        <taxon>Magnoliopsida</taxon>
        <taxon>eudicotyledons</taxon>
        <taxon>Gunneridae</taxon>
        <taxon>Pentapetalae</taxon>
        <taxon>rosids</taxon>
        <taxon>fabids</taxon>
        <taxon>Fagales</taxon>
        <taxon>Fagaceae</taxon>
        <taxon>Quercus</taxon>
    </lineage>
</organism>
<protein>
    <submittedName>
        <fullName evidence="4">Non-specific lipid-transfer protein akcs9</fullName>
    </submittedName>
</protein>
<evidence type="ECO:0000313" key="4">
    <source>
        <dbReference type="EMBL" id="KAK7844415.1"/>
    </source>
</evidence>
<dbReference type="CDD" id="cd01959">
    <property type="entry name" value="nsLTP2"/>
    <property type="match status" value="1"/>
</dbReference>
<gene>
    <name evidence="4" type="primary">NLTP_1</name>
    <name evidence="4" type="ORF">CFP56_010936</name>
</gene>